<reference evidence="2" key="1">
    <citation type="submission" date="2023-01" db="EMBL/GenBank/DDBJ databases">
        <title>The growth and conidiation of Purpureocillium lavendulum are regulated by nitrogen source and histone H3K14 acetylation.</title>
        <authorList>
            <person name="Tang P."/>
            <person name="Han J."/>
            <person name="Zhang C."/>
            <person name="Tang P."/>
            <person name="Qi F."/>
            <person name="Zhang K."/>
            <person name="Liang L."/>
        </authorList>
    </citation>
    <scope>NUCLEOTIDE SEQUENCE</scope>
    <source>
        <strain evidence="2">YMF1.00683</strain>
    </source>
</reference>
<dbReference type="AlphaFoldDB" id="A0AB34FQC7"/>
<dbReference type="EMBL" id="JAQHRD010000004">
    <property type="protein sequence ID" value="KAJ6441594.1"/>
    <property type="molecule type" value="Genomic_DNA"/>
</dbReference>
<evidence type="ECO:0000313" key="2">
    <source>
        <dbReference type="EMBL" id="KAJ6441594.1"/>
    </source>
</evidence>
<evidence type="ECO:0000313" key="3">
    <source>
        <dbReference type="Proteomes" id="UP001163105"/>
    </source>
</evidence>
<name>A0AB34FQC7_9HYPO</name>
<organism evidence="2 3">
    <name type="scientific">Purpureocillium lavendulum</name>
    <dbReference type="NCBI Taxonomy" id="1247861"/>
    <lineage>
        <taxon>Eukaryota</taxon>
        <taxon>Fungi</taxon>
        <taxon>Dikarya</taxon>
        <taxon>Ascomycota</taxon>
        <taxon>Pezizomycotina</taxon>
        <taxon>Sordariomycetes</taxon>
        <taxon>Hypocreomycetidae</taxon>
        <taxon>Hypocreales</taxon>
        <taxon>Ophiocordycipitaceae</taxon>
        <taxon>Purpureocillium</taxon>
    </lineage>
</organism>
<dbReference type="InterPro" id="IPR000073">
    <property type="entry name" value="AB_hydrolase_1"/>
</dbReference>
<protein>
    <submittedName>
        <fullName evidence="2">BZIP transcription factor</fullName>
    </submittedName>
</protein>
<accession>A0AB34FQC7</accession>
<dbReference type="Gene3D" id="3.40.50.1820">
    <property type="entry name" value="alpha/beta hydrolase"/>
    <property type="match status" value="1"/>
</dbReference>
<keyword evidence="3" id="KW-1185">Reference proteome</keyword>
<feature type="domain" description="AB hydrolase-1" evidence="1">
    <location>
        <begin position="34"/>
        <end position="288"/>
    </location>
</feature>
<dbReference type="SUPFAM" id="SSF53474">
    <property type="entry name" value="alpha/beta-Hydrolases"/>
    <property type="match status" value="1"/>
</dbReference>
<sequence length="302" mass="32638">MEPFTLRLANGVTVAGIANIPPSSTSGRNRRPLIVGIHGAGYSSHYFDSDATHAAKTLSDALDVPFVAFDRPGYGSSSPIGRVPDGSTFAEENATHLHQAILPALWTTFGARNGCACVVLHCHSLGTPSAIIAATLHAEDPEPGYPLGGIAFSGIGSQSHPDILAFRARQWRGEPGTETLQDLMLPRWAADADVIDHDGSLRQHPPVEDIETATQVWAPRWRADWAPRVQVSMLVGLAGRDRIWEGSREHLRDIAGGFTACPTVEELLLPGAPHNIEMSYWAPAWYARTFGFALDCALSYEL</sequence>
<gene>
    <name evidence="2" type="ORF">O9K51_05145</name>
</gene>
<dbReference type="Proteomes" id="UP001163105">
    <property type="component" value="Unassembled WGS sequence"/>
</dbReference>
<dbReference type="Pfam" id="PF12697">
    <property type="entry name" value="Abhydrolase_6"/>
    <property type="match status" value="1"/>
</dbReference>
<evidence type="ECO:0000259" key="1">
    <source>
        <dbReference type="Pfam" id="PF12697"/>
    </source>
</evidence>
<proteinExistence type="predicted"/>
<dbReference type="InterPro" id="IPR029058">
    <property type="entry name" value="AB_hydrolase_fold"/>
</dbReference>
<comment type="caution">
    <text evidence="2">The sequence shown here is derived from an EMBL/GenBank/DDBJ whole genome shotgun (WGS) entry which is preliminary data.</text>
</comment>